<evidence type="ECO:0000256" key="2">
    <source>
        <dbReference type="ARBA" id="ARBA00022475"/>
    </source>
</evidence>
<evidence type="ECO:0000256" key="1">
    <source>
        <dbReference type="ARBA" id="ARBA00004651"/>
    </source>
</evidence>
<sequence length="570" mass="65786">MSSLYSVPFSVTFYEPVKPVTESTKMSQFSIHTDLVSRISRGQDLNSIFFYSPTEGKCLLEGTLSVATSGLPLVTWYSEMTLVLNGFLGEGTLVLACLPGLRWRDLLSSLSKSLKYLRQVKILIELEGDRDDILVRQVLEFCQSQDMINVNVIFGDFIITQAVYSFEAYPEFEMVSQIFAEDSQVFSLYPDKMSDLRGGPIRTMPDYSEPNTILYEDKQGNRQILGYLWDVMEAYARKHNARLQVVNKYADDRSLNFIEVLDVGRSGIVDVAASIQPMSMGVQDRYHEMSYPVDLTSWCTMLPVERDLDVSELLSRVMPYRTFGFLVLLWICYEVLRGRWRRHQRLQKIGWLVLATMLSSNYLGRLFTFLSNPPSVPPIDSLAALIESPVRIFSIRTEYSSIEFTKRTKYSAAFRLTYKQSDLIAKRNSMNTSFGYTITNTKWKLFEEQQKRSSRPLFRYSTSQDLCFYEMVPFGFVIPENSPHRTTMHHFSLQLRESGLFDLWVSRGFSYMVRAGKMHFADLRMRYRAETLNITDLRNVFMVFGVGAVVSITLFACELIANWIKLWLGF</sequence>
<dbReference type="GO" id="GO:0005886">
    <property type="term" value="C:plasma membrane"/>
    <property type="evidence" value="ECO:0007669"/>
    <property type="project" value="UniProtKB-SubCell"/>
</dbReference>
<evidence type="ECO:0000256" key="8">
    <source>
        <dbReference type="SAM" id="Phobius"/>
    </source>
</evidence>
<dbReference type="Proteomes" id="UP001652661">
    <property type="component" value="Chromosome 3R"/>
</dbReference>
<reference evidence="10" key="1">
    <citation type="submission" date="2025-08" db="UniProtKB">
        <authorList>
            <consortium name="RefSeq"/>
        </authorList>
    </citation>
    <scope>IDENTIFICATION</scope>
    <source>
        <strain evidence="10">14028-0561.14</strain>
        <tissue evidence="10">Whole fly</tissue>
    </source>
</reference>
<dbReference type="PANTHER" id="PTHR42643">
    <property type="entry name" value="IONOTROPIC RECEPTOR 20A-RELATED"/>
    <property type="match status" value="1"/>
</dbReference>
<evidence type="ECO:0000256" key="4">
    <source>
        <dbReference type="ARBA" id="ARBA00022989"/>
    </source>
</evidence>
<dbReference type="GeneID" id="108080898"/>
<dbReference type="SUPFAM" id="SSF53850">
    <property type="entry name" value="Periplasmic binding protein-like II"/>
    <property type="match status" value="1"/>
</dbReference>
<evidence type="ECO:0000256" key="7">
    <source>
        <dbReference type="ARBA" id="ARBA00023180"/>
    </source>
</evidence>
<keyword evidence="7" id="KW-0325">Glycoprotein</keyword>
<evidence type="ECO:0000313" key="9">
    <source>
        <dbReference type="Proteomes" id="UP001652661"/>
    </source>
</evidence>
<keyword evidence="2" id="KW-1003">Cell membrane</keyword>
<dbReference type="InterPro" id="IPR052192">
    <property type="entry name" value="Insect_Ionotropic_Sensory_Rcpt"/>
</dbReference>
<evidence type="ECO:0000313" key="10">
    <source>
        <dbReference type="RefSeq" id="XP_017031289.1"/>
    </source>
</evidence>
<keyword evidence="4 8" id="KW-1133">Transmembrane helix</keyword>
<dbReference type="PANTHER" id="PTHR42643:SF41">
    <property type="entry name" value="IONOTROPIC RECEPTOR 20A-RELATED"/>
    <property type="match status" value="1"/>
</dbReference>
<organism evidence="9 10">
    <name type="scientific">Drosophila kikkawai</name>
    <name type="common">Fruit fly</name>
    <dbReference type="NCBI Taxonomy" id="30033"/>
    <lineage>
        <taxon>Eukaryota</taxon>
        <taxon>Metazoa</taxon>
        <taxon>Ecdysozoa</taxon>
        <taxon>Arthropoda</taxon>
        <taxon>Hexapoda</taxon>
        <taxon>Insecta</taxon>
        <taxon>Pterygota</taxon>
        <taxon>Neoptera</taxon>
        <taxon>Endopterygota</taxon>
        <taxon>Diptera</taxon>
        <taxon>Brachycera</taxon>
        <taxon>Muscomorpha</taxon>
        <taxon>Ephydroidea</taxon>
        <taxon>Drosophilidae</taxon>
        <taxon>Drosophila</taxon>
        <taxon>Sophophora</taxon>
    </lineage>
</organism>
<keyword evidence="9" id="KW-1185">Reference proteome</keyword>
<evidence type="ECO:0000256" key="5">
    <source>
        <dbReference type="ARBA" id="ARBA00023136"/>
    </source>
</evidence>
<protein>
    <submittedName>
        <fullName evidence="10">Uncharacterized protein</fullName>
    </submittedName>
</protein>
<name>A0A6P4J856_DROKI</name>
<feature type="transmembrane region" description="Helical" evidence="8">
    <location>
        <begin position="540"/>
        <end position="564"/>
    </location>
</feature>
<gene>
    <name evidence="10" type="primary">LOC108080898</name>
</gene>
<comment type="subcellular location">
    <subcellularLocation>
        <location evidence="1">Cell membrane</location>
        <topology evidence="1">Multi-pass membrane protein</topology>
    </subcellularLocation>
</comment>
<dbReference type="OrthoDB" id="7852744at2759"/>
<keyword evidence="6" id="KW-0675">Receptor</keyword>
<keyword evidence="5 8" id="KW-0472">Membrane</keyword>
<keyword evidence="3 8" id="KW-0812">Transmembrane</keyword>
<evidence type="ECO:0000256" key="3">
    <source>
        <dbReference type="ARBA" id="ARBA00022692"/>
    </source>
</evidence>
<evidence type="ECO:0000256" key="6">
    <source>
        <dbReference type="ARBA" id="ARBA00023170"/>
    </source>
</evidence>
<proteinExistence type="predicted"/>
<feature type="transmembrane region" description="Helical" evidence="8">
    <location>
        <begin position="318"/>
        <end position="336"/>
    </location>
</feature>
<dbReference type="RefSeq" id="XP_017031289.1">
    <property type="nucleotide sequence ID" value="XM_017175800.1"/>
</dbReference>
<accession>A0A6P4J856</accession>
<dbReference type="AlphaFoldDB" id="A0A6P4J856"/>